<protein>
    <submittedName>
        <fullName evidence="7">Amidohydrolase</fullName>
    </submittedName>
</protein>
<keyword evidence="2 7" id="KW-0378">Hydrolase</keyword>
<feature type="domain" description="Peptidase M20 dimerisation" evidence="6">
    <location>
        <begin position="180"/>
        <end position="277"/>
    </location>
</feature>
<dbReference type="GO" id="GO:0019877">
    <property type="term" value="P:diaminopimelate biosynthetic process"/>
    <property type="evidence" value="ECO:0007669"/>
    <property type="project" value="UniProtKB-KW"/>
</dbReference>
<evidence type="ECO:0000313" key="8">
    <source>
        <dbReference type="Proteomes" id="UP000530186"/>
    </source>
</evidence>
<keyword evidence="4" id="KW-0457">Lysine biosynthesis</keyword>
<dbReference type="SUPFAM" id="SSF55031">
    <property type="entry name" value="Bacterial exopeptidase dimerisation domain"/>
    <property type="match status" value="1"/>
</dbReference>
<proteinExistence type="predicted"/>
<dbReference type="EMBL" id="JACBNY010000024">
    <property type="protein sequence ID" value="MBA0017429.1"/>
    <property type="molecule type" value="Genomic_DNA"/>
</dbReference>
<evidence type="ECO:0000259" key="6">
    <source>
        <dbReference type="Pfam" id="PF07687"/>
    </source>
</evidence>
<evidence type="ECO:0000256" key="3">
    <source>
        <dbReference type="ARBA" id="ARBA00022915"/>
    </source>
</evidence>
<dbReference type="InterPro" id="IPR002933">
    <property type="entry name" value="Peptidase_M20"/>
</dbReference>
<evidence type="ECO:0000256" key="1">
    <source>
        <dbReference type="ARBA" id="ARBA00022605"/>
    </source>
</evidence>
<feature type="binding site" evidence="5">
    <location>
        <position position="350"/>
    </location>
    <ligand>
        <name>Mn(2+)</name>
        <dbReference type="ChEBI" id="CHEBI:29035"/>
        <label>2</label>
    </ligand>
</feature>
<keyword evidence="5" id="KW-0464">Manganese</keyword>
<keyword evidence="8" id="KW-1185">Reference proteome</keyword>
<dbReference type="Proteomes" id="UP000530186">
    <property type="component" value="Unassembled WGS sequence"/>
</dbReference>
<name>A0A7V8SKH5_9LACT</name>
<feature type="binding site" evidence="5">
    <location>
        <position position="132"/>
    </location>
    <ligand>
        <name>Mn(2+)</name>
        <dbReference type="ChEBI" id="CHEBI:29035"/>
        <label>2</label>
    </ligand>
</feature>
<evidence type="ECO:0000313" key="7">
    <source>
        <dbReference type="EMBL" id="MBA0017429.1"/>
    </source>
</evidence>
<comment type="caution">
    <text evidence="7">The sequence shown here is derived from an EMBL/GenBank/DDBJ whole genome shotgun (WGS) entry which is preliminary data.</text>
</comment>
<keyword evidence="3" id="KW-0220">Diaminopimelate biosynthesis</keyword>
<dbReference type="Gene3D" id="3.30.70.360">
    <property type="match status" value="1"/>
</dbReference>
<organism evidence="7 8">
    <name type="scientific">Pseudolactococcus laudensis</name>
    <dbReference type="NCBI Taxonomy" id="1494461"/>
    <lineage>
        <taxon>Bacteria</taxon>
        <taxon>Bacillati</taxon>
        <taxon>Bacillota</taxon>
        <taxon>Bacilli</taxon>
        <taxon>Lactobacillales</taxon>
        <taxon>Streptococcaceae</taxon>
        <taxon>Pseudolactococcus</taxon>
    </lineage>
</organism>
<gene>
    <name evidence="7" type="ORF">HZR21_09995</name>
</gene>
<dbReference type="InterPro" id="IPR011650">
    <property type="entry name" value="Peptidase_M20_dimer"/>
</dbReference>
<dbReference type="InterPro" id="IPR017439">
    <property type="entry name" value="Amidohydrolase"/>
</dbReference>
<evidence type="ECO:0000256" key="4">
    <source>
        <dbReference type="ARBA" id="ARBA00023154"/>
    </source>
</evidence>
<dbReference type="GO" id="GO:0050118">
    <property type="term" value="F:N-acetyldiaminopimelate deacetylase activity"/>
    <property type="evidence" value="ECO:0007669"/>
    <property type="project" value="UniProtKB-ARBA"/>
</dbReference>
<feature type="binding site" evidence="5">
    <location>
        <position position="98"/>
    </location>
    <ligand>
        <name>Mn(2+)</name>
        <dbReference type="ChEBI" id="CHEBI:29035"/>
        <label>2</label>
    </ligand>
</feature>
<dbReference type="FunFam" id="3.30.70.360:FF:000001">
    <property type="entry name" value="N-acetyldiaminopimelate deacetylase"/>
    <property type="match status" value="1"/>
</dbReference>
<dbReference type="GO" id="GO:0046872">
    <property type="term" value="F:metal ion binding"/>
    <property type="evidence" value="ECO:0007669"/>
    <property type="project" value="UniProtKB-KW"/>
</dbReference>
<comment type="cofactor">
    <cofactor evidence="5">
        <name>Mn(2+)</name>
        <dbReference type="ChEBI" id="CHEBI:29035"/>
    </cofactor>
    <text evidence="5">The Mn(2+) ion enhances activity.</text>
</comment>
<accession>A0A7V8SKH5</accession>
<evidence type="ECO:0000256" key="5">
    <source>
        <dbReference type="PIRSR" id="PIRSR005962-1"/>
    </source>
</evidence>
<dbReference type="GO" id="GO:0009085">
    <property type="term" value="P:lysine biosynthetic process"/>
    <property type="evidence" value="ECO:0007669"/>
    <property type="project" value="UniProtKB-KW"/>
</dbReference>
<dbReference type="PIRSF" id="PIRSF005962">
    <property type="entry name" value="Pept_M20D_amidohydro"/>
    <property type="match status" value="1"/>
</dbReference>
<dbReference type="SUPFAM" id="SSF53187">
    <property type="entry name" value="Zn-dependent exopeptidases"/>
    <property type="match status" value="1"/>
</dbReference>
<dbReference type="NCBIfam" id="TIGR01891">
    <property type="entry name" value="amidohydrolases"/>
    <property type="match status" value="1"/>
</dbReference>
<dbReference type="PANTHER" id="PTHR11014:SF63">
    <property type="entry name" value="METALLOPEPTIDASE, PUTATIVE (AFU_ORTHOLOGUE AFUA_6G09600)-RELATED"/>
    <property type="match status" value="1"/>
</dbReference>
<reference evidence="7 8" key="1">
    <citation type="submission" date="2020-07" db="EMBL/GenBank/DDBJ databases">
        <authorList>
            <person name="Hilgarth M."/>
            <person name="Werum V."/>
            <person name="Vogel R.F."/>
        </authorList>
    </citation>
    <scope>NUCLEOTIDE SEQUENCE [LARGE SCALE GENOMIC DNA]</scope>
    <source>
        <strain evidence="7 8">DSM 28961</strain>
    </source>
</reference>
<dbReference type="AlphaFoldDB" id="A0A7V8SKH5"/>
<dbReference type="GeneID" id="303195847"/>
<dbReference type="Gene3D" id="3.40.630.10">
    <property type="entry name" value="Zn peptidases"/>
    <property type="match status" value="1"/>
</dbReference>
<dbReference type="PANTHER" id="PTHR11014">
    <property type="entry name" value="PEPTIDASE M20 FAMILY MEMBER"/>
    <property type="match status" value="1"/>
</dbReference>
<sequence>MTISAEHYDELVSIRHHIHENPELSGQEFQTTAFLKQYLEDLDIQVLDTGLKTGLVAQLGQGKPVIALRADIDALPILENTGLPFASKNNGVMHACGHDLHQTSLLGAAKILKSREAELKGTVKLIFQHAEEIHIGADEVIATGVLSDVQAVLGYHNMPTLPVGQIGIREKGIMAAVDQFFVTVKGVGSHAAYPHEGVDSIVATTAIISSLQQLVSRNIDPQHAVVVSVTHVAAGNTWNVLPDDAIFEGTIRTFDKADRVLAKKRFYDVIENVAKAYGVTAEIDWIVGPNVTYNDPELSAFLFEQTSDWHNDVVVPEASNAGEDFATYVEQIPGVFAFIGSNAPGSPGLHFSDMVLKDATIPVAVDYYVNNTFALLEKLGNEI</sequence>
<dbReference type="Pfam" id="PF07687">
    <property type="entry name" value="M20_dimer"/>
    <property type="match status" value="1"/>
</dbReference>
<dbReference type="RefSeq" id="WP_180747517.1">
    <property type="nucleotide sequence ID" value="NZ_CBCRWQ010000027.1"/>
</dbReference>
<feature type="binding site" evidence="5">
    <location>
        <position position="96"/>
    </location>
    <ligand>
        <name>Mn(2+)</name>
        <dbReference type="ChEBI" id="CHEBI:29035"/>
        <label>2</label>
    </ligand>
</feature>
<feature type="binding site" evidence="5">
    <location>
        <position position="156"/>
    </location>
    <ligand>
        <name>Mn(2+)</name>
        <dbReference type="ChEBI" id="CHEBI:29035"/>
        <label>2</label>
    </ligand>
</feature>
<dbReference type="InterPro" id="IPR036264">
    <property type="entry name" value="Bact_exopeptidase_dim_dom"/>
</dbReference>
<evidence type="ECO:0000256" key="2">
    <source>
        <dbReference type="ARBA" id="ARBA00022801"/>
    </source>
</evidence>
<keyword evidence="5" id="KW-0479">Metal-binding</keyword>
<dbReference type="Pfam" id="PF01546">
    <property type="entry name" value="Peptidase_M20"/>
    <property type="match status" value="1"/>
</dbReference>
<keyword evidence="1" id="KW-0028">Amino-acid biosynthesis</keyword>